<dbReference type="FunFam" id="3.40.1170.60:FF:000006">
    <property type="entry name" value="DNA polymerase iota"/>
    <property type="match status" value="1"/>
</dbReference>
<dbReference type="Pfam" id="PF11799">
    <property type="entry name" value="IMS_C"/>
    <property type="match status" value="1"/>
</dbReference>
<dbReference type="GO" id="GO:0003887">
    <property type="term" value="F:DNA-directed DNA polymerase activity"/>
    <property type="evidence" value="ECO:0007669"/>
    <property type="project" value="TreeGrafter"/>
</dbReference>
<feature type="domain" description="UmuC" evidence="2">
    <location>
        <begin position="15"/>
        <end position="224"/>
    </location>
</feature>
<accession>A0A1Y1MM18</accession>
<dbReference type="EMBL" id="GEZM01030476">
    <property type="protein sequence ID" value="JAV85522.1"/>
    <property type="molecule type" value="Transcribed_RNA"/>
</dbReference>
<evidence type="ECO:0000313" key="3">
    <source>
        <dbReference type="EMBL" id="JAV85525.1"/>
    </source>
</evidence>
<dbReference type="InterPro" id="IPR017961">
    <property type="entry name" value="DNA_pol_Y-fam_little_finger"/>
</dbReference>
<dbReference type="InterPro" id="IPR043128">
    <property type="entry name" value="Rev_trsase/Diguanyl_cyclase"/>
</dbReference>
<reference evidence="3" key="1">
    <citation type="journal article" date="2016" name="Sci. Rep.">
        <title>Molecular characterization of firefly nuptial gifts: a multi-omics approach sheds light on postcopulatory sexual selection.</title>
        <authorList>
            <person name="Al-Wathiqui N."/>
            <person name="Fallon T.R."/>
            <person name="South A."/>
            <person name="Weng J.K."/>
            <person name="Lewis S.M."/>
        </authorList>
    </citation>
    <scope>NUCLEOTIDE SEQUENCE</scope>
</reference>
<name>A0A1Y1MM18_PHOPY</name>
<sequence length="561" mass="63100">MYDIEGEADDHSRAIIHIDIDCFYAQVEMIKDPRLCQVPLGVKQKNILVTSNYIARKHGIKKCMLISDALTICPNLEIVNGEDLYDYRKTSYQVTSYLQKYSALVERLGLDENYVDITQLVNERLKHQGENVHAKGNLFNNDNATCLCGCTERIKMASLIAQEIRDGILLELKLTTCAGISYNKLLAKLACSLHKPNQQTTVLPNHAVPLILSLNNVSEIPGVGSATNEVLEKINIRTVEDLQKCYFETLVQALNADKAKWLIDLSYGRDNSVVKTSGRPQSIGLEDSCKVLNVETEVRDKFHQLLMRLIILVSEDGRIPTTIKVTIRKFDGASRVSHRETKQCNISPGLFSTDKVTHMVSLNEPSEKKLLSIIMSLFKKLVNTSHSYHITLLGLSFTKFKERIGGKNSIASYFVNDLAVQSVTSIERKNSISQPRTSLQTATSTGGVEIEIEPQPKKSRLGSLSTRNARLSESDYSSPSKLRVAELRLNSRDSDNSDSVSSNQDIECPPNADQDVFKELPSDVQRELWEDWKRSRSHDESSDKPFKKARTNTLLNYFLKN</sequence>
<dbReference type="EMBL" id="GEZM01030474">
    <property type="protein sequence ID" value="JAV85525.1"/>
    <property type="molecule type" value="Transcribed_RNA"/>
</dbReference>
<evidence type="ECO:0000256" key="1">
    <source>
        <dbReference type="SAM" id="MobiDB-lite"/>
    </source>
</evidence>
<dbReference type="Gene3D" id="1.10.150.20">
    <property type="entry name" value="5' to 3' exonuclease, C-terminal subdomain"/>
    <property type="match status" value="1"/>
</dbReference>
<dbReference type="GO" id="GO:0006281">
    <property type="term" value="P:DNA repair"/>
    <property type="evidence" value="ECO:0007669"/>
    <property type="project" value="InterPro"/>
</dbReference>
<dbReference type="PROSITE" id="PS50173">
    <property type="entry name" value="UMUC"/>
    <property type="match status" value="1"/>
</dbReference>
<organism evidence="3">
    <name type="scientific">Photinus pyralis</name>
    <name type="common">Common eastern firefly</name>
    <name type="synonym">Lampyris pyralis</name>
    <dbReference type="NCBI Taxonomy" id="7054"/>
    <lineage>
        <taxon>Eukaryota</taxon>
        <taxon>Metazoa</taxon>
        <taxon>Ecdysozoa</taxon>
        <taxon>Arthropoda</taxon>
        <taxon>Hexapoda</taxon>
        <taxon>Insecta</taxon>
        <taxon>Pterygota</taxon>
        <taxon>Neoptera</taxon>
        <taxon>Endopterygota</taxon>
        <taxon>Coleoptera</taxon>
        <taxon>Polyphaga</taxon>
        <taxon>Elateriformia</taxon>
        <taxon>Elateroidea</taxon>
        <taxon>Lampyridae</taxon>
        <taxon>Lampyrinae</taxon>
        <taxon>Photinus</taxon>
    </lineage>
</organism>
<dbReference type="SUPFAM" id="SSF56672">
    <property type="entry name" value="DNA/RNA polymerases"/>
    <property type="match status" value="1"/>
</dbReference>
<dbReference type="InterPro" id="IPR043502">
    <property type="entry name" value="DNA/RNA_pol_sf"/>
</dbReference>
<evidence type="ECO:0000259" key="2">
    <source>
        <dbReference type="PROSITE" id="PS50173"/>
    </source>
</evidence>
<protein>
    <recommendedName>
        <fullName evidence="2">UmuC domain-containing protein</fullName>
    </recommendedName>
</protein>
<feature type="compositionally biased region" description="Polar residues" evidence="1">
    <location>
        <begin position="462"/>
        <end position="477"/>
    </location>
</feature>
<dbReference type="GO" id="GO:0019985">
    <property type="term" value="P:translesion synthesis"/>
    <property type="evidence" value="ECO:0007669"/>
    <property type="project" value="TreeGrafter"/>
</dbReference>
<proteinExistence type="predicted"/>
<dbReference type="SUPFAM" id="SSF100879">
    <property type="entry name" value="Lesion bypass DNA polymerase (Y-family), little finger domain"/>
    <property type="match status" value="1"/>
</dbReference>
<dbReference type="Gene3D" id="3.40.1170.60">
    <property type="match status" value="1"/>
</dbReference>
<dbReference type="InterPro" id="IPR001126">
    <property type="entry name" value="UmuC"/>
</dbReference>
<dbReference type="GO" id="GO:0003684">
    <property type="term" value="F:damaged DNA binding"/>
    <property type="evidence" value="ECO:0007669"/>
    <property type="project" value="InterPro"/>
</dbReference>
<feature type="region of interest" description="Disordered" evidence="1">
    <location>
        <begin position="490"/>
        <end position="520"/>
    </location>
</feature>
<dbReference type="Pfam" id="PF00817">
    <property type="entry name" value="IMS"/>
    <property type="match status" value="1"/>
</dbReference>
<feature type="region of interest" description="Disordered" evidence="1">
    <location>
        <begin position="429"/>
        <end position="477"/>
    </location>
</feature>
<dbReference type="PANTHER" id="PTHR46404:SF1">
    <property type="entry name" value="DNA POLYMERASE IOTA"/>
    <property type="match status" value="1"/>
</dbReference>
<dbReference type="PANTHER" id="PTHR46404">
    <property type="entry name" value="DNA POLYMERASE IOTA"/>
    <property type="match status" value="1"/>
</dbReference>
<dbReference type="InterPro" id="IPR036775">
    <property type="entry name" value="DNA_pol_Y-fam_lit_finger_sf"/>
</dbReference>
<dbReference type="PIRSF" id="PIRSF036603">
    <property type="entry name" value="DPol_eta"/>
    <property type="match status" value="1"/>
</dbReference>
<dbReference type="FunFam" id="3.30.1490.100:FF:000003">
    <property type="entry name" value="Polymerase (DNA directed) iota"/>
    <property type="match status" value="1"/>
</dbReference>
<dbReference type="Gene3D" id="3.30.1490.100">
    <property type="entry name" value="DNA polymerase, Y-family, little finger domain"/>
    <property type="match status" value="1"/>
</dbReference>
<dbReference type="AlphaFoldDB" id="A0A1Y1MM18"/>
<dbReference type="Gene3D" id="6.10.250.1630">
    <property type="match status" value="1"/>
</dbReference>
<dbReference type="Gene3D" id="3.30.70.270">
    <property type="match status" value="1"/>
</dbReference>
<feature type="compositionally biased region" description="Polar residues" evidence="1">
    <location>
        <begin position="429"/>
        <end position="446"/>
    </location>
</feature>